<reference evidence="2 3" key="1">
    <citation type="submission" date="2019-06" db="EMBL/GenBank/DDBJ databases">
        <title>Sequencing the genomes of 1000 actinobacteria strains.</title>
        <authorList>
            <person name="Klenk H.-P."/>
        </authorList>
    </citation>
    <scope>NUCLEOTIDE SEQUENCE [LARGE SCALE GENOMIC DNA]</scope>
    <source>
        <strain evidence="2 3">DSM 24683</strain>
    </source>
</reference>
<evidence type="ECO:0000313" key="3">
    <source>
        <dbReference type="Proteomes" id="UP000318380"/>
    </source>
</evidence>
<organism evidence="2 3">
    <name type="scientific">Kribbella amoyensis</name>
    <dbReference type="NCBI Taxonomy" id="996641"/>
    <lineage>
        <taxon>Bacteria</taxon>
        <taxon>Bacillati</taxon>
        <taxon>Actinomycetota</taxon>
        <taxon>Actinomycetes</taxon>
        <taxon>Propionibacteriales</taxon>
        <taxon>Kribbellaceae</taxon>
        <taxon>Kribbella</taxon>
    </lineage>
</organism>
<proteinExistence type="predicted"/>
<evidence type="ECO:0000313" key="2">
    <source>
        <dbReference type="EMBL" id="TWD80397.1"/>
    </source>
</evidence>
<dbReference type="Proteomes" id="UP000318380">
    <property type="component" value="Unassembled WGS sequence"/>
</dbReference>
<dbReference type="EMBL" id="VIVK01000001">
    <property type="protein sequence ID" value="TWD80397.1"/>
    <property type="molecule type" value="Genomic_DNA"/>
</dbReference>
<dbReference type="AlphaFoldDB" id="A0A561BNG7"/>
<keyword evidence="3" id="KW-1185">Reference proteome</keyword>
<dbReference type="PANTHER" id="PTHR33993">
    <property type="entry name" value="GLYOXALASE-RELATED"/>
    <property type="match status" value="1"/>
</dbReference>
<feature type="domain" description="VOC" evidence="1">
    <location>
        <begin position="12"/>
        <end position="125"/>
    </location>
</feature>
<name>A0A561BNG7_9ACTN</name>
<evidence type="ECO:0000259" key="1">
    <source>
        <dbReference type="PROSITE" id="PS51819"/>
    </source>
</evidence>
<protein>
    <recommendedName>
        <fullName evidence="1">VOC domain-containing protein</fullName>
    </recommendedName>
</protein>
<gene>
    <name evidence="2" type="ORF">FB561_1472</name>
</gene>
<dbReference type="RefSeq" id="WP_145804332.1">
    <property type="nucleotide sequence ID" value="NZ_VIVK01000001.1"/>
</dbReference>
<sequence length="263" mass="28123">MVERNTPWPAGTPNWVDLAADNAEAAAVFYAGLFGWDCEYQGSRDYWVCKLAGEDVGGIGPKHPGTEDRPSRWTTYLAAPHVDRTAARIVDRGGELLVPPTDVAVHGRMAIAADPNGAIFGIWQAGEHIGSTQRAVPGTLVWSEALSDGYDAAKAFYPAVFGYRVEEIGSNYSPGEQFDDARYAAFYVTDHPVAGAGELHPGMPAGTAPHWLPYFAVAGTDAIADQVQRMGGKLIGDPLDTDFGRMAVLQDPESAVFAVIELG</sequence>
<dbReference type="PROSITE" id="PS51819">
    <property type="entry name" value="VOC"/>
    <property type="match status" value="1"/>
</dbReference>
<dbReference type="InterPro" id="IPR029068">
    <property type="entry name" value="Glyas_Bleomycin-R_OHBP_Dase"/>
</dbReference>
<dbReference type="Pfam" id="PF00903">
    <property type="entry name" value="Glyoxalase"/>
    <property type="match status" value="1"/>
</dbReference>
<dbReference type="InterPro" id="IPR052164">
    <property type="entry name" value="Anthracycline_SecMetBiosynth"/>
</dbReference>
<dbReference type="SUPFAM" id="SSF54593">
    <property type="entry name" value="Glyoxalase/Bleomycin resistance protein/Dihydroxybiphenyl dioxygenase"/>
    <property type="match status" value="2"/>
</dbReference>
<dbReference type="Gene3D" id="3.10.180.10">
    <property type="entry name" value="2,3-Dihydroxybiphenyl 1,2-Dioxygenase, domain 1"/>
    <property type="match status" value="2"/>
</dbReference>
<dbReference type="InterPro" id="IPR037523">
    <property type="entry name" value="VOC_core"/>
</dbReference>
<dbReference type="InterPro" id="IPR004360">
    <property type="entry name" value="Glyas_Fos-R_dOase_dom"/>
</dbReference>
<dbReference type="PANTHER" id="PTHR33993:SF14">
    <property type="entry name" value="GB|AAF24581.1"/>
    <property type="match status" value="1"/>
</dbReference>
<accession>A0A561BNG7</accession>
<comment type="caution">
    <text evidence="2">The sequence shown here is derived from an EMBL/GenBank/DDBJ whole genome shotgun (WGS) entry which is preliminary data.</text>
</comment>
<dbReference type="CDD" id="cd07247">
    <property type="entry name" value="SgaA_N_like"/>
    <property type="match status" value="2"/>
</dbReference>
<dbReference type="OrthoDB" id="9793039at2"/>